<evidence type="ECO:0000313" key="3">
    <source>
        <dbReference type="Proteomes" id="UP000075243"/>
    </source>
</evidence>
<protein>
    <recommendedName>
        <fullName evidence="1">Retrovirus-related Pol polyprotein from transposon TNT 1-94-like beta-barrel domain-containing protein</fullName>
    </recommendedName>
</protein>
<proteinExistence type="predicted"/>
<keyword evidence="3" id="KW-1185">Reference proteome</keyword>
<feature type="domain" description="Retrovirus-related Pol polyprotein from transposon TNT 1-94-like beta-barrel" evidence="1">
    <location>
        <begin position="19"/>
        <end position="91"/>
    </location>
</feature>
<dbReference type="EMBL" id="KQ483625">
    <property type="protein sequence ID" value="KYP44460.1"/>
    <property type="molecule type" value="Genomic_DNA"/>
</dbReference>
<evidence type="ECO:0000259" key="1">
    <source>
        <dbReference type="Pfam" id="PF22936"/>
    </source>
</evidence>
<dbReference type="Proteomes" id="UP000075243">
    <property type="component" value="Unassembled WGS sequence"/>
</dbReference>
<organism evidence="2 3">
    <name type="scientific">Cajanus cajan</name>
    <name type="common">Pigeon pea</name>
    <name type="synonym">Cajanus indicus</name>
    <dbReference type="NCBI Taxonomy" id="3821"/>
    <lineage>
        <taxon>Eukaryota</taxon>
        <taxon>Viridiplantae</taxon>
        <taxon>Streptophyta</taxon>
        <taxon>Embryophyta</taxon>
        <taxon>Tracheophyta</taxon>
        <taxon>Spermatophyta</taxon>
        <taxon>Magnoliopsida</taxon>
        <taxon>eudicotyledons</taxon>
        <taxon>Gunneridae</taxon>
        <taxon>Pentapetalae</taxon>
        <taxon>rosids</taxon>
        <taxon>fabids</taxon>
        <taxon>Fabales</taxon>
        <taxon>Fabaceae</taxon>
        <taxon>Papilionoideae</taxon>
        <taxon>50 kb inversion clade</taxon>
        <taxon>NPAAA clade</taxon>
        <taxon>indigoferoid/millettioid clade</taxon>
        <taxon>Phaseoleae</taxon>
        <taxon>Cajanus</taxon>
    </lineage>
</organism>
<evidence type="ECO:0000313" key="2">
    <source>
        <dbReference type="EMBL" id="KYP44460.1"/>
    </source>
</evidence>
<dbReference type="InterPro" id="IPR054722">
    <property type="entry name" value="PolX-like_BBD"/>
</dbReference>
<dbReference type="Gramene" id="C.cajan_33920.t">
    <property type="protein sequence ID" value="C.cajan_33920.t.cds1"/>
    <property type="gene ID" value="C.cajan_33920"/>
</dbReference>
<sequence>MKSKSTFNTFGFVSQGVCILDFGATDHMIPFFSLFASYSKTNTKQFITVANGNNVSIIGSNSIQLEHSIFLHNVLHVTKLANNLISIQKLTMNLNCLVTFFHSYCSFQELATGKTILIAKKQGGLYFLKQKGDGDKNMESTLSHHAKTDT</sequence>
<gene>
    <name evidence="2" type="ORF">KK1_034036</name>
</gene>
<dbReference type="Pfam" id="PF22936">
    <property type="entry name" value="Pol_BBD"/>
    <property type="match status" value="1"/>
</dbReference>
<name>A0A151RPJ4_CAJCA</name>
<dbReference type="AlphaFoldDB" id="A0A151RPJ4"/>
<reference evidence="2" key="1">
    <citation type="journal article" date="2012" name="Nat. Biotechnol.">
        <title>Draft genome sequence of pigeonpea (Cajanus cajan), an orphan legume crop of resource-poor farmers.</title>
        <authorList>
            <person name="Varshney R.K."/>
            <person name="Chen W."/>
            <person name="Li Y."/>
            <person name="Bharti A.K."/>
            <person name="Saxena R.K."/>
            <person name="Schlueter J.A."/>
            <person name="Donoghue M.T."/>
            <person name="Azam S."/>
            <person name="Fan G."/>
            <person name="Whaley A.M."/>
            <person name="Farmer A.D."/>
            <person name="Sheridan J."/>
            <person name="Iwata A."/>
            <person name="Tuteja R."/>
            <person name="Penmetsa R.V."/>
            <person name="Wu W."/>
            <person name="Upadhyaya H.D."/>
            <person name="Yang S.P."/>
            <person name="Shah T."/>
            <person name="Saxena K.B."/>
            <person name="Michael T."/>
            <person name="McCombie W.R."/>
            <person name="Yang B."/>
            <person name="Zhang G."/>
            <person name="Yang H."/>
            <person name="Wang J."/>
            <person name="Spillane C."/>
            <person name="Cook D.R."/>
            <person name="May G.D."/>
            <person name="Xu X."/>
            <person name="Jackson S.A."/>
        </authorList>
    </citation>
    <scope>NUCLEOTIDE SEQUENCE [LARGE SCALE GENOMIC DNA]</scope>
</reference>
<accession>A0A151RPJ4</accession>